<keyword evidence="2" id="KW-0238">DNA-binding</keyword>
<dbReference type="PANTHER" id="PTHR37550">
    <property type="entry name" value="ANTITOXIN VAPB1"/>
    <property type="match status" value="1"/>
</dbReference>
<comment type="similarity">
    <text evidence="1">Belongs to the VapB family.</text>
</comment>
<dbReference type="Pfam" id="PF04014">
    <property type="entry name" value="MazE_antitoxin"/>
    <property type="match status" value="1"/>
</dbReference>
<gene>
    <name evidence="4" type="ORF">VE25_15690</name>
</gene>
<name>A0A0F5FPW2_9HYPH</name>
<protein>
    <submittedName>
        <fullName evidence="4">Twitching motility protein PilT</fullName>
    </submittedName>
</protein>
<dbReference type="PATRIC" id="fig|443610.3.peg.1417"/>
<evidence type="ECO:0000256" key="1">
    <source>
        <dbReference type="ARBA" id="ARBA00007924"/>
    </source>
</evidence>
<reference evidence="4 5" key="1">
    <citation type="submission" date="2015-03" db="EMBL/GenBank/DDBJ databases">
        <authorList>
            <person name="Hassan Y.I."/>
            <person name="Lepp D."/>
            <person name="Li X.-Z."/>
            <person name="Zhou T."/>
        </authorList>
    </citation>
    <scope>NUCLEOTIDE SEQUENCE [LARGE SCALE GENOMIC DNA]</scope>
    <source>
        <strain evidence="4 5">BD-c194</strain>
    </source>
</reference>
<dbReference type="EMBL" id="JZEX01000129">
    <property type="protein sequence ID" value="KKB10891.1"/>
    <property type="molecule type" value="Genomic_DNA"/>
</dbReference>
<organism evidence="4 5">
    <name type="scientific">Devosia geojensis</name>
    <dbReference type="NCBI Taxonomy" id="443610"/>
    <lineage>
        <taxon>Bacteria</taxon>
        <taxon>Pseudomonadati</taxon>
        <taxon>Pseudomonadota</taxon>
        <taxon>Alphaproteobacteria</taxon>
        <taxon>Hyphomicrobiales</taxon>
        <taxon>Devosiaceae</taxon>
        <taxon>Devosia</taxon>
    </lineage>
</organism>
<keyword evidence="5" id="KW-1185">Reference proteome</keyword>
<dbReference type="GO" id="GO:0003677">
    <property type="term" value="F:DNA binding"/>
    <property type="evidence" value="ECO:0007669"/>
    <property type="project" value="UniProtKB-UniRule"/>
</dbReference>
<evidence type="ECO:0000313" key="5">
    <source>
        <dbReference type="Proteomes" id="UP000033632"/>
    </source>
</evidence>
<dbReference type="Proteomes" id="UP000033632">
    <property type="component" value="Unassembled WGS sequence"/>
</dbReference>
<sequence length="93" mass="10312">MLAYAKGLCQECALSQSNARTVRLFRNGRNQAVRIPVEFELPGDEAVLRREGGRLILEPMRKKGLAALLASWDEQGVDFPVVDDPAAKPETIF</sequence>
<comment type="caution">
    <text evidence="4">The sequence shown here is derived from an EMBL/GenBank/DDBJ whole genome shotgun (WGS) entry which is preliminary data.</text>
</comment>
<dbReference type="Gene3D" id="2.10.260.10">
    <property type="match status" value="1"/>
</dbReference>
<dbReference type="InterPro" id="IPR037914">
    <property type="entry name" value="SpoVT-AbrB_sf"/>
</dbReference>
<dbReference type="SMART" id="SM00966">
    <property type="entry name" value="SpoVT_AbrB"/>
    <property type="match status" value="1"/>
</dbReference>
<dbReference type="InterPro" id="IPR051734">
    <property type="entry name" value="VapB_TA_antitoxins"/>
</dbReference>
<proteinExistence type="inferred from homology"/>
<evidence type="ECO:0000313" key="4">
    <source>
        <dbReference type="EMBL" id="KKB10891.1"/>
    </source>
</evidence>
<dbReference type="PANTHER" id="PTHR37550:SF1">
    <property type="entry name" value="SSL1300 PROTEIN"/>
    <property type="match status" value="1"/>
</dbReference>
<dbReference type="AlphaFoldDB" id="A0A0F5FPW2"/>
<evidence type="ECO:0000256" key="2">
    <source>
        <dbReference type="PROSITE-ProRule" id="PRU01076"/>
    </source>
</evidence>
<dbReference type="InterPro" id="IPR007159">
    <property type="entry name" value="SpoVT-AbrB_dom"/>
</dbReference>
<feature type="domain" description="SpoVT-AbrB" evidence="3">
    <location>
        <begin position="22"/>
        <end position="62"/>
    </location>
</feature>
<dbReference type="STRING" id="443610.VE25_15690"/>
<dbReference type="PROSITE" id="PS51740">
    <property type="entry name" value="SPOVT_ABRB"/>
    <property type="match status" value="1"/>
</dbReference>
<dbReference type="OrthoDB" id="7173678at2"/>
<accession>A0A0F5FPW2</accession>
<dbReference type="SUPFAM" id="SSF89447">
    <property type="entry name" value="AbrB/MazE/MraZ-like"/>
    <property type="match status" value="1"/>
</dbReference>
<evidence type="ECO:0000259" key="3">
    <source>
        <dbReference type="PROSITE" id="PS51740"/>
    </source>
</evidence>